<keyword evidence="13" id="KW-1185">Reference proteome</keyword>
<dbReference type="PROSITE" id="PS00178">
    <property type="entry name" value="AA_TRNA_LIGASE_I"/>
    <property type="match status" value="1"/>
</dbReference>
<evidence type="ECO:0000256" key="6">
    <source>
        <dbReference type="ARBA" id="ARBA00022917"/>
    </source>
</evidence>
<dbReference type="STRING" id="451379.A0A0N5AW14"/>
<dbReference type="InterPro" id="IPR002300">
    <property type="entry name" value="aa-tRNA-synth_Ia"/>
</dbReference>
<dbReference type="GO" id="GO:0032543">
    <property type="term" value="P:mitochondrial translation"/>
    <property type="evidence" value="ECO:0007669"/>
    <property type="project" value="TreeGrafter"/>
</dbReference>
<evidence type="ECO:0000256" key="9">
    <source>
        <dbReference type="ARBA" id="ARBA00047469"/>
    </source>
</evidence>
<keyword evidence="6 10" id="KW-0648">Protein biosynthesis</keyword>
<keyword evidence="4 10" id="KW-0547">Nucleotide-binding</keyword>
<evidence type="ECO:0000256" key="8">
    <source>
        <dbReference type="ARBA" id="ARBA00030520"/>
    </source>
</evidence>
<dbReference type="AlphaFoldDB" id="A0A0N5AW14"/>
<dbReference type="InterPro" id="IPR014729">
    <property type="entry name" value="Rossmann-like_a/b/a_fold"/>
</dbReference>
<evidence type="ECO:0000259" key="12">
    <source>
        <dbReference type="Pfam" id="PF09334"/>
    </source>
</evidence>
<evidence type="ECO:0000256" key="10">
    <source>
        <dbReference type="RuleBase" id="RU363035"/>
    </source>
</evidence>
<dbReference type="CDD" id="cd00812">
    <property type="entry name" value="LeuRS_core"/>
    <property type="match status" value="1"/>
</dbReference>
<dbReference type="Gene3D" id="1.10.730.10">
    <property type="entry name" value="Isoleucyl-tRNA Synthetase, Domain 1"/>
    <property type="match status" value="1"/>
</dbReference>
<dbReference type="PANTHER" id="PTHR43740">
    <property type="entry name" value="LEUCYL-TRNA SYNTHETASE"/>
    <property type="match status" value="1"/>
</dbReference>
<evidence type="ECO:0000313" key="14">
    <source>
        <dbReference type="WBParaSite" id="SMUV_0000909601-mRNA-1"/>
    </source>
</evidence>
<dbReference type="GO" id="GO:0005739">
    <property type="term" value="C:mitochondrion"/>
    <property type="evidence" value="ECO:0007669"/>
    <property type="project" value="TreeGrafter"/>
</dbReference>
<feature type="domain" description="Methionyl/Leucyl tRNA synthetase" evidence="12">
    <location>
        <begin position="84"/>
        <end position="218"/>
    </location>
</feature>
<dbReference type="InterPro" id="IPR002302">
    <property type="entry name" value="Leu-tRNA-ligase"/>
</dbReference>
<dbReference type="Pfam" id="PF00133">
    <property type="entry name" value="tRNA-synt_1"/>
    <property type="match status" value="1"/>
</dbReference>
<organism evidence="13 14">
    <name type="scientific">Syphacia muris</name>
    <dbReference type="NCBI Taxonomy" id="451379"/>
    <lineage>
        <taxon>Eukaryota</taxon>
        <taxon>Metazoa</taxon>
        <taxon>Ecdysozoa</taxon>
        <taxon>Nematoda</taxon>
        <taxon>Chromadorea</taxon>
        <taxon>Rhabditida</taxon>
        <taxon>Spirurina</taxon>
        <taxon>Oxyuridomorpha</taxon>
        <taxon>Oxyuroidea</taxon>
        <taxon>Oxyuridae</taxon>
        <taxon>Syphacia</taxon>
    </lineage>
</organism>
<sequence>MLKGAKLCENCFLNLEACLVIAERPSFFVFRRNASSLHKPCLEWPREDSKIVSSLMRIEDYWKNLTTSVPFSKANVKKKYILPMFPYPSGLLHMGHMRVYTISDVLARYYSLNDYNVIHPIGWDAFGLPAENAARERGINPAEWTYSNIETMRNQLLNGGMIFNWDLELCTCEPDYYRWTQWLFSRLYSHHLAQHLFSEVNWDPADGTVLAEEQIDANGCSWRSGVPAEKRKLKQWHIMTTKYAKRLSDGLKKLEQWEDVADIQSNWIGKCDVWRFMLPLKDKDSDESFEETFDLRIRSPLDLASARMLIIRTGHQLFKDCTKDEESRLLTLKAYNFVTKSDMPIVWVANDPTTKEYFMNNRIANQNFEFDVALAKKYNIDLSPIVTDYTTTDILEMSQKNNYGGYETSEKLMDWVVSRQRKWGTPIPVLFDANDRNTIVTVSDEDLPVLRQTVENSGKVKCSRLPSGFGIRESDTLDTFFDSCWYYLRYLDVKNNKELISLEKTRQLPVDVYVGGIEHAAVHMFFARFISYFLHDIGMLENPEPFDRLLPQGIVRGKTFIRIDNGQYLKEEDVEKREKNYIAKESGALVKVIFEKMSKSKHNGVDPIDLLNAQGIDLTRLQLVASGSPRSPINWDCQDLRGIKRWLNRVSGLVNEYIKQRQSKSTFSSCNCSQETEEYLRKTCNSAIRHVSAVLGVLFNHCGAFTRLSEFTNDLKAIDKSLYGNSKQFERCLHALVIMSQVFIPNVASELWSALCTVPALDKAVRIENAHIWQQKWPVPDSDTDTEFMIKALRVSCGRVPAPRSIIEGCTAEEALKLARESYHCSFFELLDKAGHVPISYEVEEHKGFF</sequence>
<keyword evidence="7 10" id="KW-0030">Aminoacyl-tRNA synthetase</keyword>
<evidence type="ECO:0000256" key="7">
    <source>
        <dbReference type="ARBA" id="ARBA00023146"/>
    </source>
</evidence>
<evidence type="ECO:0000313" key="13">
    <source>
        <dbReference type="Proteomes" id="UP000046393"/>
    </source>
</evidence>
<keyword evidence="5 10" id="KW-0067">ATP-binding</keyword>
<evidence type="ECO:0000256" key="3">
    <source>
        <dbReference type="ARBA" id="ARBA00022598"/>
    </source>
</evidence>
<name>A0A0N5AW14_9BILA</name>
<comment type="catalytic activity">
    <reaction evidence="9">
        <text>tRNA(Leu) + L-leucine + ATP = L-leucyl-tRNA(Leu) + AMP + diphosphate</text>
        <dbReference type="Rhea" id="RHEA:11688"/>
        <dbReference type="Rhea" id="RHEA-COMP:9613"/>
        <dbReference type="Rhea" id="RHEA-COMP:9622"/>
        <dbReference type="ChEBI" id="CHEBI:30616"/>
        <dbReference type="ChEBI" id="CHEBI:33019"/>
        <dbReference type="ChEBI" id="CHEBI:57427"/>
        <dbReference type="ChEBI" id="CHEBI:78442"/>
        <dbReference type="ChEBI" id="CHEBI:78494"/>
        <dbReference type="ChEBI" id="CHEBI:456215"/>
        <dbReference type="EC" id="6.1.1.4"/>
    </reaction>
</comment>
<feature type="domain" description="Aminoacyl-tRNA synthetase class Ia" evidence="11">
    <location>
        <begin position="410"/>
        <end position="557"/>
    </location>
</feature>
<comment type="similarity">
    <text evidence="1 10">Belongs to the class-I aminoacyl-tRNA synthetase family.</text>
</comment>
<dbReference type="GO" id="GO:0005524">
    <property type="term" value="F:ATP binding"/>
    <property type="evidence" value="ECO:0007669"/>
    <property type="project" value="UniProtKB-KW"/>
</dbReference>
<dbReference type="FunFam" id="3.40.50.620:FF:000003">
    <property type="entry name" value="Leucine--tRNA ligase"/>
    <property type="match status" value="1"/>
</dbReference>
<evidence type="ECO:0000256" key="2">
    <source>
        <dbReference type="ARBA" id="ARBA00013164"/>
    </source>
</evidence>
<dbReference type="Gene3D" id="3.40.50.620">
    <property type="entry name" value="HUPs"/>
    <property type="match status" value="2"/>
</dbReference>
<keyword evidence="3 10" id="KW-0436">Ligase</keyword>
<dbReference type="InterPro" id="IPR009080">
    <property type="entry name" value="tRNAsynth_Ia_anticodon-bd"/>
</dbReference>
<dbReference type="GO" id="GO:0004823">
    <property type="term" value="F:leucine-tRNA ligase activity"/>
    <property type="evidence" value="ECO:0007669"/>
    <property type="project" value="UniProtKB-EC"/>
</dbReference>
<dbReference type="SUPFAM" id="SSF47323">
    <property type="entry name" value="Anticodon-binding domain of a subclass of class I aminoacyl-tRNA synthetases"/>
    <property type="match status" value="1"/>
</dbReference>
<dbReference type="PRINTS" id="PR00985">
    <property type="entry name" value="TRNASYNTHLEU"/>
</dbReference>
<dbReference type="InterPro" id="IPR001412">
    <property type="entry name" value="aa-tRNA-synth_I_CS"/>
</dbReference>
<dbReference type="GO" id="GO:0006429">
    <property type="term" value="P:leucyl-tRNA aminoacylation"/>
    <property type="evidence" value="ECO:0007669"/>
    <property type="project" value="InterPro"/>
</dbReference>
<protein>
    <recommendedName>
        <fullName evidence="2">leucine--tRNA ligase</fullName>
        <ecNumber evidence="2">6.1.1.4</ecNumber>
    </recommendedName>
    <alternativeName>
        <fullName evidence="8">Leucyl-tRNA synthetase</fullName>
    </alternativeName>
</protein>
<accession>A0A0N5AW14</accession>
<dbReference type="Pfam" id="PF09334">
    <property type="entry name" value="tRNA-synt_1g"/>
    <property type="match status" value="1"/>
</dbReference>
<evidence type="ECO:0000256" key="5">
    <source>
        <dbReference type="ARBA" id="ARBA00022840"/>
    </source>
</evidence>
<reference evidence="14" key="1">
    <citation type="submission" date="2017-02" db="UniProtKB">
        <authorList>
            <consortium name="WormBaseParasite"/>
        </authorList>
    </citation>
    <scope>IDENTIFICATION</scope>
</reference>
<proteinExistence type="inferred from homology"/>
<evidence type="ECO:0000256" key="4">
    <source>
        <dbReference type="ARBA" id="ARBA00022741"/>
    </source>
</evidence>
<dbReference type="EC" id="6.1.1.4" evidence="2"/>
<evidence type="ECO:0000259" key="11">
    <source>
        <dbReference type="Pfam" id="PF00133"/>
    </source>
</evidence>
<evidence type="ECO:0000256" key="1">
    <source>
        <dbReference type="ARBA" id="ARBA00005594"/>
    </source>
</evidence>
<dbReference type="SUPFAM" id="SSF52374">
    <property type="entry name" value="Nucleotidylyl transferase"/>
    <property type="match status" value="1"/>
</dbReference>
<dbReference type="PANTHER" id="PTHR43740:SF2">
    <property type="entry name" value="LEUCINE--TRNA LIGASE, MITOCHONDRIAL"/>
    <property type="match status" value="1"/>
</dbReference>
<dbReference type="WBParaSite" id="SMUV_0000909601-mRNA-1">
    <property type="protein sequence ID" value="SMUV_0000909601-mRNA-1"/>
    <property type="gene ID" value="SMUV_0000909601"/>
</dbReference>
<dbReference type="InterPro" id="IPR015413">
    <property type="entry name" value="Methionyl/Leucyl_tRNA_Synth"/>
</dbReference>
<dbReference type="Proteomes" id="UP000046393">
    <property type="component" value="Unplaced"/>
</dbReference>